<evidence type="ECO:0000256" key="8">
    <source>
        <dbReference type="SAM" id="MobiDB-lite"/>
    </source>
</evidence>
<gene>
    <name evidence="11" type="ORF">PDE001_LOCUS5431</name>
</gene>
<feature type="domain" description="RRM" evidence="9">
    <location>
        <begin position="28"/>
        <end position="107"/>
    </location>
</feature>
<evidence type="ECO:0000256" key="1">
    <source>
        <dbReference type="ARBA" id="ARBA00004123"/>
    </source>
</evidence>
<evidence type="ECO:0000259" key="10">
    <source>
        <dbReference type="PROSITE" id="PS50199"/>
    </source>
</evidence>
<dbReference type="GO" id="GO:0008270">
    <property type="term" value="F:zinc ion binding"/>
    <property type="evidence" value="ECO:0007669"/>
    <property type="project" value="UniProtKB-KW"/>
</dbReference>
<proteinExistence type="predicted"/>
<sequence>MSSPPHFDRHDATLPPRGQRYQDHPPTSTLVLRGLPRTVNDKMILCALQPLQPIQARTIYDKTTGKPRGLAYVDFDSVEKAMEAMRTFGLRPLILQNRHVHVNYTDTFCRDVVSSRPKDSIGGVRHENQYQGEPRQARPDWICDECNVTNFARRRSCFQCNVPKTSQTKEIPATTAYRAGHMCSHDDSHYGGETENGSSSLTAPSSYGALSRGGEKASRKCGAGLDSAWSVPPSQVLVVRMLPPDIEEGELHVVFAEFDGVQDIRLIRDCVTNLSRGFAFVEFRDIEAATEALNRSQGLTVQKTLAWIRPQNDQNSAAADVSALWDSAAAQVTPFIKEPKKMWPAPFETAGGSYAVDVASKSVLSLSLKKDKKKASGISLGIKSTAFTIGMKRKSADDIAKWLQRQREANEPKNEEPSTAPAQQQLYAAQRQVYRASTHLSALLAEVRFLRHPSGEGLGKHGTGITAPIEAASGRSATWQNVGQKLVRARYDADSV</sequence>
<dbReference type="InterPro" id="IPR036443">
    <property type="entry name" value="Znf_RanBP2_sf"/>
</dbReference>
<dbReference type="EMBL" id="CANTFM010000999">
    <property type="protein sequence ID" value="CAI5733543.1"/>
    <property type="molecule type" value="Genomic_DNA"/>
</dbReference>
<keyword evidence="5" id="KW-0539">Nucleus</keyword>
<organism evidence="11 12">
    <name type="scientific">Peronospora destructor</name>
    <dbReference type="NCBI Taxonomy" id="86335"/>
    <lineage>
        <taxon>Eukaryota</taxon>
        <taxon>Sar</taxon>
        <taxon>Stramenopiles</taxon>
        <taxon>Oomycota</taxon>
        <taxon>Peronosporomycetes</taxon>
        <taxon>Peronosporales</taxon>
        <taxon>Peronosporaceae</taxon>
        <taxon>Peronospora</taxon>
    </lineage>
</organism>
<evidence type="ECO:0000256" key="5">
    <source>
        <dbReference type="ARBA" id="ARBA00023242"/>
    </source>
</evidence>
<evidence type="ECO:0000313" key="12">
    <source>
        <dbReference type="Proteomes" id="UP001162029"/>
    </source>
</evidence>
<dbReference type="SUPFAM" id="SSF54928">
    <property type="entry name" value="RNA-binding domain, RBD"/>
    <property type="match status" value="2"/>
</dbReference>
<keyword evidence="6" id="KW-0694">RNA-binding</keyword>
<dbReference type="GO" id="GO:0000398">
    <property type="term" value="P:mRNA splicing, via spliceosome"/>
    <property type="evidence" value="ECO:0007669"/>
    <property type="project" value="TreeGrafter"/>
</dbReference>
<dbReference type="Pfam" id="PF00076">
    <property type="entry name" value="RRM_1"/>
    <property type="match status" value="2"/>
</dbReference>
<dbReference type="SUPFAM" id="SSF90209">
    <property type="entry name" value="Ran binding protein zinc finger-like"/>
    <property type="match status" value="1"/>
</dbReference>
<dbReference type="PANTHER" id="PTHR13948">
    <property type="entry name" value="RNA-BINDING PROTEIN"/>
    <property type="match status" value="1"/>
</dbReference>
<keyword evidence="4" id="KW-0862">Zinc</keyword>
<feature type="domain" description="RRM" evidence="9">
    <location>
        <begin position="235"/>
        <end position="306"/>
    </location>
</feature>
<dbReference type="InterPro" id="IPR012677">
    <property type="entry name" value="Nucleotide-bd_a/b_plait_sf"/>
</dbReference>
<dbReference type="GO" id="GO:0005634">
    <property type="term" value="C:nucleus"/>
    <property type="evidence" value="ECO:0007669"/>
    <property type="project" value="UniProtKB-SubCell"/>
</dbReference>
<keyword evidence="12" id="KW-1185">Reference proteome</keyword>
<keyword evidence="3 7" id="KW-0863">Zinc-finger</keyword>
<dbReference type="AlphaFoldDB" id="A0AAV0UAY2"/>
<accession>A0AAV0UAY2</accession>
<dbReference type="Gene3D" id="4.10.1060.10">
    <property type="entry name" value="Zinc finger, RanBP2-type"/>
    <property type="match status" value="1"/>
</dbReference>
<dbReference type="PROSITE" id="PS50102">
    <property type="entry name" value="RRM"/>
    <property type="match status" value="2"/>
</dbReference>
<feature type="region of interest" description="Disordered" evidence="8">
    <location>
        <begin position="1"/>
        <end position="29"/>
    </location>
</feature>
<dbReference type="PROSITE" id="PS01358">
    <property type="entry name" value="ZF_RANBP2_1"/>
    <property type="match status" value="1"/>
</dbReference>
<evidence type="ECO:0000256" key="3">
    <source>
        <dbReference type="ARBA" id="ARBA00022771"/>
    </source>
</evidence>
<evidence type="ECO:0000256" key="2">
    <source>
        <dbReference type="ARBA" id="ARBA00022723"/>
    </source>
</evidence>
<comment type="caution">
    <text evidence="11">The sequence shown here is derived from an EMBL/GenBank/DDBJ whole genome shotgun (WGS) entry which is preliminary data.</text>
</comment>
<feature type="compositionally biased region" description="Basic and acidic residues" evidence="8">
    <location>
        <begin position="1"/>
        <end position="12"/>
    </location>
</feature>
<dbReference type="SMART" id="SM00360">
    <property type="entry name" value="RRM"/>
    <property type="match status" value="2"/>
</dbReference>
<feature type="region of interest" description="Disordered" evidence="8">
    <location>
        <begin position="188"/>
        <end position="214"/>
    </location>
</feature>
<name>A0AAV0UAY2_9STRA</name>
<dbReference type="InterPro" id="IPR001876">
    <property type="entry name" value="Znf_RanBP2"/>
</dbReference>
<dbReference type="SMART" id="SM00547">
    <property type="entry name" value="ZnF_RBZ"/>
    <property type="match status" value="1"/>
</dbReference>
<dbReference type="PROSITE" id="PS50199">
    <property type="entry name" value="ZF_RANBP2_2"/>
    <property type="match status" value="1"/>
</dbReference>
<dbReference type="PANTHER" id="PTHR13948:SF3">
    <property type="entry name" value="FI21118P1"/>
    <property type="match status" value="1"/>
</dbReference>
<dbReference type="InterPro" id="IPR000504">
    <property type="entry name" value="RRM_dom"/>
</dbReference>
<dbReference type="Gene3D" id="3.30.70.330">
    <property type="match status" value="2"/>
</dbReference>
<dbReference type="InterPro" id="IPR035979">
    <property type="entry name" value="RBD_domain_sf"/>
</dbReference>
<evidence type="ECO:0000256" key="7">
    <source>
        <dbReference type="PROSITE-ProRule" id="PRU00322"/>
    </source>
</evidence>
<dbReference type="GO" id="GO:0003723">
    <property type="term" value="F:RNA binding"/>
    <property type="evidence" value="ECO:0007669"/>
    <property type="project" value="UniProtKB-UniRule"/>
</dbReference>
<comment type="subcellular location">
    <subcellularLocation>
        <location evidence="1">Nucleus</location>
    </subcellularLocation>
</comment>
<feature type="domain" description="RanBP2-type" evidence="10">
    <location>
        <begin position="135"/>
        <end position="166"/>
    </location>
</feature>
<reference evidence="11" key="1">
    <citation type="submission" date="2022-12" db="EMBL/GenBank/DDBJ databases">
        <authorList>
            <person name="Webb A."/>
        </authorList>
    </citation>
    <scope>NUCLEOTIDE SEQUENCE</scope>
    <source>
        <strain evidence="11">Pd1</strain>
    </source>
</reference>
<keyword evidence="2" id="KW-0479">Metal-binding</keyword>
<evidence type="ECO:0000259" key="9">
    <source>
        <dbReference type="PROSITE" id="PS50102"/>
    </source>
</evidence>
<evidence type="ECO:0000313" key="11">
    <source>
        <dbReference type="EMBL" id="CAI5733543.1"/>
    </source>
</evidence>
<dbReference type="Proteomes" id="UP001162029">
    <property type="component" value="Unassembled WGS sequence"/>
</dbReference>
<feature type="compositionally biased region" description="Polar residues" evidence="8">
    <location>
        <begin position="195"/>
        <end position="205"/>
    </location>
</feature>
<evidence type="ECO:0000256" key="4">
    <source>
        <dbReference type="ARBA" id="ARBA00022833"/>
    </source>
</evidence>
<evidence type="ECO:0000256" key="6">
    <source>
        <dbReference type="PROSITE-ProRule" id="PRU00176"/>
    </source>
</evidence>
<protein>
    <submittedName>
        <fullName evidence="11">Uncharacterized protein</fullName>
    </submittedName>
</protein>